<dbReference type="Pfam" id="PF00919">
    <property type="entry name" value="UPF0004"/>
    <property type="match status" value="1"/>
</dbReference>
<keyword evidence="10" id="KW-1185">Reference proteome</keyword>
<comment type="caution">
    <text evidence="9">The sequence shown here is derived from an EMBL/GenBank/DDBJ whole genome shotgun (WGS) entry which is preliminary data.</text>
</comment>
<sequence>MLTLRAGQLQSVGLRPVLEEQQPDVVVLNTCSIRDKAEKKVYARLDPHLQRKRKGDDVTIVVSGCVAQQEGEELLRALPEVDVVMGPQFANRLGDVLNESMQGGQICVTEESRIMEDLTVPNRQSSISAWVNVIYGCNERCSYCVVPFTRGSEQSRPIGSIRREVSDLLRQGYREVTLLGQNIDAYGRDFTPRRTFAELLWSLEDLGIERIRFLTSHPRYISDDLITAVRDIPAVCEQFHIPFQSGDDEILRRMERGYTAERYRRIVERIHQEIPSAGLSADAIVGFPGETEEQFQRTLQLVEELPFLTVNLAAYSPRPNTPAALLKDQVPQEWSCRQQFGGKELQLAKKAAQEAEI</sequence>
<feature type="domain" description="MTTase N-terminal" evidence="7">
    <location>
        <begin position="1"/>
        <end position="102"/>
    </location>
</feature>
<dbReference type="SUPFAM" id="SSF102114">
    <property type="entry name" value="Radical SAM enzymes"/>
    <property type="match status" value="1"/>
</dbReference>
<evidence type="ECO:0000256" key="1">
    <source>
        <dbReference type="ARBA" id="ARBA00001966"/>
    </source>
</evidence>
<protein>
    <recommendedName>
        <fullName evidence="11">tRNA (N6-isopentenyl adenosine(37)-C2)-methylthiotransferase MiaB</fullName>
    </recommendedName>
</protein>
<keyword evidence="2" id="KW-0004">4Fe-4S</keyword>
<gene>
    <name evidence="9" type="ORF">CCMP2556_LOCUS29892</name>
</gene>
<dbReference type="PANTHER" id="PTHR43020:SF2">
    <property type="entry name" value="MITOCHONDRIAL TRNA METHYLTHIOTRANSFERASE CDK5RAP1"/>
    <property type="match status" value="1"/>
</dbReference>
<evidence type="ECO:0008006" key="11">
    <source>
        <dbReference type="Google" id="ProtNLM"/>
    </source>
</evidence>
<dbReference type="InterPro" id="IPR020612">
    <property type="entry name" value="Methylthiotransferase_CS"/>
</dbReference>
<dbReference type="Gene3D" id="3.80.30.20">
    <property type="entry name" value="tm_1862 like domain"/>
    <property type="match status" value="1"/>
</dbReference>
<dbReference type="EMBL" id="CAXAMN010021551">
    <property type="protein sequence ID" value="CAK9060758.1"/>
    <property type="molecule type" value="Genomic_DNA"/>
</dbReference>
<name>A0ABP0NB97_9DINO</name>
<dbReference type="PANTHER" id="PTHR43020">
    <property type="entry name" value="CDK5 REGULATORY SUBUNIT-ASSOCIATED PROTEIN 1"/>
    <property type="match status" value="1"/>
</dbReference>
<keyword evidence="5" id="KW-0408">Iron</keyword>
<keyword evidence="6" id="KW-0411">Iron-sulfur</keyword>
<evidence type="ECO:0000259" key="8">
    <source>
        <dbReference type="PROSITE" id="PS51918"/>
    </source>
</evidence>
<proteinExistence type="predicted"/>
<dbReference type="Proteomes" id="UP001642484">
    <property type="component" value="Unassembled WGS sequence"/>
</dbReference>
<dbReference type="Gene3D" id="3.40.50.12160">
    <property type="entry name" value="Methylthiotransferase, N-terminal domain"/>
    <property type="match status" value="1"/>
</dbReference>
<dbReference type="InterPro" id="IPR038135">
    <property type="entry name" value="Methylthiotransferase_N_sf"/>
</dbReference>
<dbReference type="InterPro" id="IPR058240">
    <property type="entry name" value="rSAM_sf"/>
</dbReference>
<dbReference type="NCBIfam" id="TIGR00089">
    <property type="entry name" value="MiaB/RimO family radical SAM methylthiotransferase"/>
    <property type="match status" value="1"/>
</dbReference>
<feature type="domain" description="Radical SAM core" evidence="8">
    <location>
        <begin position="123"/>
        <end position="354"/>
    </location>
</feature>
<dbReference type="PROSITE" id="PS51449">
    <property type="entry name" value="MTTASE_N"/>
    <property type="match status" value="1"/>
</dbReference>
<dbReference type="CDD" id="cd01335">
    <property type="entry name" value="Radical_SAM"/>
    <property type="match status" value="1"/>
</dbReference>
<dbReference type="PROSITE" id="PS01278">
    <property type="entry name" value="MTTASE_RADICAL"/>
    <property type="match status" value="1"/>
</dbReference>
<dbReference type="InterPro" id="IPR007197">
    <property type="entry name" value="rSAM"/>
</dbReference>
<dbReference type="SFLD" id="SFLDG01061">
    <property type="entry name" value="methylthiotransferase"/>
    <property type="match status" value="1"/>
</dbReference>
<evidence type="ECO:0000256" key="4">
    <source>
        <dbReference type="ARBA" id="ARBA00022723"/>
    </source>
</evidence>
<evidence type="ECO:0000256" key="5">
    <source>
        <dbReference type="ARBA" id="ARBA00023004"/>
    </source>
</evidence>
<dbReference type="SFLD" id="SFLDG01082">
    <property type="entry name" value="B12-binding_domain_containing"/>
    <property type="match status" value="1"/>
</dbReference>
<keyword evidence="4" id="KW-0479">Metal-binding</keyword>
<evidence type="ECO:0000256" key="3">
    <source>
        <dbReference type="ARBA" id="ARBA00022691"/>
    </source>
</evidence>
<organism evidence="9 10">
    <name type="scientific">Durusdinium trenchii</name>
    <dbReference type="NCBI Taxonomy" id="1381693"/>
    <lineage>
        <taxon>Eukaryota</taxon>
        <taxon>Sar</taxon>
        <taxon>Alveolata</taxon>
        <taxon>Dinophyceae</taxon>
        <taxon>Suessiales</taxon>
        <taxon>Symbiodiniaceae</taxon>
        <taxon>Durusdinium</taxon>
    </lineage>
</organism>
<dbReference type="SFLD" id="SFLDS00029">
    <property type="entry name" value="Radical_SAM"/>
    <property type="match status" value="1"/>
</dbReference>
<accession>A0ABP0NB97</accession>
<keyword evidence="3" id="KW-0949">S-adenosyl-L-methionine</keyword>
<evidence type="ECO:0000256" key="2">
    <source>
        <dbReference type="ARBA" id="ARBA00022485"/>
    </source>
</evidence>
<dbReference type="InterPro" id="IPR006638">
    <property type="entry name" value="Elp3/MiaA/NifB-like_rSAM"/>
</dbReference>
<dbReference type="PROSITE" id="PS51918">
    <property type="entry name" value="RADICAL_SAM"/>
    <property type="match status" value="1"/>
</dbReference>
<dbReference type="InterPro" id="IPR013848">
    <property type="entry name" value="Methylthiotransferase_N"/>
</dbReference>
<dbReference type="InterPro" id="IPR005839">
    <property type="entry name" value="Methylthiotransferase"/>
</dbReference>
<evidence type="ECO:0000256" key="6">
    <source>
        <dbReference type="ARBA" id="ARBA00023014"/>
    </source>
</evidence>
<evidence type="ECO:0000259" key="7">
    <source>
        <dbReference type="PROSITE" id="PS51449"/>
    </source>
</evidence>
<evidence type="ECO:0000313" key="9">
    <source>
        <dbReference type="EMBL" id="CAK9060758.1"/>
    </source>
</evidence>
<dbReference type="InterPro" id="IPR023404">
    <property type="entry name" value="rSAM_horseshoe"/>
</dbReference>
<dbReference type="Pfam" id="PF04055">
    <property type="entry name" value="Radical_SAM"/>
    <property type="match status" value="1"/>
</dbReference>
<evidence type="ECO:0000313" key="10">
    <source>
        <dbReference type="Proteomes" id="UP001642484"/>
    </source>
</evidence>
<comment type="cofactor">
    <cofactor evidence="1">
        <name>[4Fe-4S] cluster</name>
        <dbReference type="ChEBI" id="CHEBI:49883"/>
    </cofactor>
</comment>
<dbReference type="SMART" id="SM00729">
    <property type="entry name" value="Elp3"/>
    <property type="match status" value="1"/>
</dbReference>
<reference evidence="9 10" key="1">
    <citation type="submission" date="2024-02" db="EMBL/GenBank/DDBJ databases">
        <authorList>
            <person name="Chen Y."/>
            <person name="Shah S."/>
            <person name="Dougan E. K."/>
            <person name="Thang M."/>
            <person name="Chan C."/>
        </authorList>
    </citation>
    <scope>NUCLEOTIDE SEQUENCE [LARGE SCALE GENOMIC DNA]</scope>
</reference>